<feature type="transmembrane region" description="Helical" evidence="1">
    <location>
        <begin position="368"/>
        <end position="386"/>
    </location>
</feature>
<feature type="transmembrane region" description="Helical" evidence="1">
    <location>
        <begin position="339"/>
        <end position="356"/>
    </location>
</feature>
<keyword evidence="3" id="KW-1185">Reference proteome</keyword>
<protein>
    <recommendedName>
        <fullName evidence="4">YfhO family protein</fullName>
    </recommendedName>
</protein>
<dbReference type="Proteomes" id="UP001596106">
    <property type="component" value="Unassembled WGS sequence"/>
</dbReference>
<feature type="transmembrane region" description="Helical" evidence="1">
    <location>
        <begin position="306"/>
        <end position="327"/>
    </location>
</feature>
<organism evidence="2 3">
    <name type="scientific">Larkinella bovis</name>
    <dbReference type="NCBI Taxonomy" id="683041"/>
    <lineage>
        <taxon>Bacteria</taxon>
        <taxon>Pseudomonadati</taxon>
        <taxon>Bacteroidota</taxon>
        <taxon>Cytophagia</taxon>
        <taxon>Cytophagales</taxon>
        <taxon>Spirosomataceae</taxon>
        <taxon>Larkinella</taxon>
    </lineage>
</organism>
<keyword evidence="1" id="KW-1133">Transmembrane helix</keyword>
<keyword evidence="1" id="KW-0812">Transmembrane</keyword>
<feature type="transmembrane region" description="Helical" evidence="1">
    <location>
        <begin position="149"/>
        <end position="169"/>
    </location>
</feature>
<evidence type="ECO:0000256" key="1">
    <source>
        <dbReference type="SAM" id="Phobius"/>
    </source>
</evidence>
<feature type="transmembrane region" description="Helical" evidence="1">
    <location>
        <begin position="181"/>
        <end position="208"/>
    </location>
</feature>
<accession>A0ABW0I4G9</accession>
<evidence type="ECO:0008006" key="4">
    <source>
        <dbReference type="Google" id="ProtNLM"/>
    </source>
</evidence>
<gene>
    <name evidence="2" type="ORF">ACFPMF_02725</name>
</gene>
<proteinExistence type="predicted"/>
<sequence>MQTIVQKESPEPPSFPLARFWGGLLWLLPMLVYGWFFDQYAINIPKYDDHALRVFLVNLEKAGSLHDKIYELFRQHNEHRIVLDRFFSWLDFRLTGKLNYVHLMVLGNLSLVLLFLVFLRALRKAGAAVWMALPVSLLLFNLSQWENMLWGMAALQNFTVMALAIATFYELAFKNRVGWLAILLPVLATITSGNGLLIWPVGLLMLFFRQDYAGVLRWLAALAITFRLYFLGYEKPAGNPVDQGSVLDQLHGWILFNGAAGEALPLANGLISSLLIGLVVIGLTATIALPALWRFFRGHKLTDWQLFFWGGAVFIAGTGLVVAINRVGFGLETLITSRYKIYSLTLLAFVISYWIATSPPHRRWRAALAGTVFSFFICFFSYGTYLDRVYYLRQFLTTYQFNYTYTQPRPVSTIDPETRRMIDTAPAFYDSHLPALFERSKTASALRLDTLYKSNDVYTIRVDSFPVLGLREEGAYVIARSPHRVYLFSTQQSLSGSRRRWLQLRQTFRPGFTAHIPETDLDRGTYDLQILAVGPNSQWRFFNTDRQITSSGKPSVQIQKNW</sequence>
<dbReference type="RefSeq" id="WP_379840893.1">
    <property type="nucleotide sequence ID" value="NZ_JBHSMA010000001.1"/>
</dbReference>
<evidence type="ECO:0000313" key="2">
    <source>
        <dbReference type="EMBL" id="MFC5408208.1"/>
    </source>
</evidence>
<feature type="transmembrane region" description="Helical" evidence="1">
    <location>
        <begin position="270"/>
        <end position="294"/>
    </location>
</feature>
<feature type="transmembrane region" description="Helical" evidence="1">
    <location>
        <begin position="20"/>
        <end position="37"/>
    </location>
</feature>
<name>A0ABW0I4G9_9BACT</name>
<reference evidence="3" key="1">
    <citation type="journal article" date="2019" name="Int. J. Syst. Evol. Microbiol.">
        <title>The Global Catalogue of Microorganisms (GCM) 10K type strain sequencing project: providing services to taxonomists for standard genome sequencing and annotation.</title>
        <authorList>
            <consortium name="The Broad Institute Genomics Platform"/>
            <consortium name="The Broad Institute Genome Sequencing Center for Infectious Disease"/>
            <person name="Wu L."/>
            <person name="Ma J."/>
        </authorList>
    </citation>
    <scope>NUCLEOTIDE SEQUENCE [LARGE SCALE GENOMIC DNA]</scope>
    <source>
        <strain evidence="3">CCUG 55250</strain>
    </source>
</reference>
<comment type="caution">
    <text evidence="2">The sequence shown here is derived from an EMBL/GenBank/DDBJ whole genome shotgun (WGS) entry which is preliminary data.</text>
</comment>
<keyword evidence="1" id="KW-0472">Membrane</keyword>
<dbReference type="EMBL" id="JBHSMA010000001">
    <property type="protein sequence ID" value="MFC5408208.1"/>
    <property type="molecule type" value="Genomic_DNA"/>
</dbReference>
<evidence type="ECO:0000313" key="3">
    <source>
        <dbReference type="Proteomes" id="UP001596106"/>
    </source>
</evidence>
<feature type="transmembrane region" description="Helical" evidence="1">
    <location>
        <begin position="215"/>
        <end position="233"/>
    </location>
</feature>
<feature type="transmembrane region" description="Helical" evidence="1">
    <location>
        <begin position="100"/>
        <end position="119"/>
    </location>
</feature>